<comment type="caution">
    <text evidence="2">The sequence shown here is derived from an EMBL/GenBank/DDBJ whole genome shotgun (WGS) entry which is preliminary data.</text>
</comment>
<dbReference type="PROSITE" id="PS50042">
    <property type="entry name" value="CNMP_BINDING_3"/>
    <property type="match status" value="1"/>
</dbReference>
<sequence>MNGYENLFKHIRRFTELSSEKEQLLISKLKYKKIPKKDLVLQEFEVCNACYFVMSGCMRFYRNTKDGFEQILQFAIPEWWISDYQSFETLKPSEYNIQAVQDTEVLILQRSDYEQLFRDVPELNVYFRLMMQKAYTASLKKIELILCESAEDRYSHFVNAFPGFVQNIPQYMLASFLGFTPQFLSMLRAKKDL</sequence>
<reference evidence="2 3" key="1">
    <citation type="submission" date="2023-07" db="EMBL/GenBank/DDBJ databases">
        <title>Sorghum-associated microbial communities from plants grown in Nebraska, USA.</title>
        <authorList>
            <person name="Schachtman D."/>
        </authorList>
    </citation>
    <scope>NUCLEOTIDE SEQUENCE [LARGE SCALE GENOMIC DNA]</scope>
    <source>
        <strain evidence="2 3">3262</strain>
    </source>
</reference>
<protein>
    <submittedName>
        <fullName evidence="2">CRP-like cAMP-binding protein</fullName>
    </submittedName>
</protein>
<evidence type="ECO:0000313" key="3">
    <source>
        <dbReference type="Proteomes" id="UP001247620"/>
    </source>
</evidence>
<dbReference type="Gene3D" id="2.60.120.10">
    <property type="entry name" value="Jelly Rolls"/>
    <property type="match status" value="1"/>
</dbReference>
<dbReference type="CDD" id="cd00038">
    <property type="entry name" value="CAP_ED"/>
    <property type="match status" value="1"/>
</dbReference>
<keyword evidence="3" id="KW-1185">Reference proteome</keyword>
<evidence type="ECO:0000313" key="2">
    <source>
        <dbReference type="EMBL" id="MDR6943760.1"/>
    </source>
</evidence>
<dbReference type="InterPro" id="IPR018490">
    <property type="entry name" value="cNMP-bd_dom_sf"/>
</dbReference>
<dbReference type="Proteomes" id="UP001247620">
    <property type="component" value="Unassembled WGS sequence"/>
</dbReference>
<dbReference type="RefSeq" id="WP_310098598.1">
    <property type="nucleotide sequence ID" value="NZ_JAVDUU010000003.1"/>
</dbReference>
<feature type="domain" description="Cyclic nucleotide-binding" evidence="1">
    <location>
        <begin position="13"/>
        <end position="117"/>
    </location>
</feature>
<dbReference type="InterPro" id="IPR000595">
    <property type="entry name" value="cNMP-bd_dom"/>
</dbReference>
<accession>A0ABU1TEY5</accession>
<gene>
    <name evidence="2" type="ORF">J2W55_003613</name>
</gene>
<dbReference type="InterPro" id="IPR014710">
    <property type="entry name" value="RmlC-like_jellyroll"/>
</dbReference>
<dbReference type="SUPFAM" id="SSF51206">
    <property type="entry name" value="cAMP-binding domain-like"/>
    <property type="match status" value="1"/>
</dbReference>
<name>A0ABU1TEY5_9SPHI</name>
<organism evidence="2 3">
    <name type="scientific">Mucilaginibacter pocheonensis</name>
    <dbReference type="NCBI Taxonomy" id="398050"/>
    <lineage>
        <taxon>Bacteria</taxon>
        <taxon>Pseudomonadati</taxon>
        <taxon>Bacteroidota</taxon>
        <taxon>Sphingobacteriia</taxon>
        <taxon>Sphingobacteriales</taxon>
        <taxon>Sphingobacteriaceae</taxon>
        <taxon>Mucilaginibacter</taxon>
    </lineage>
</organism>
<dbReference type="Pfam" id="PF00027">
    <property type="entry name" value="cNMP_binding"/>
    <property type="match status" value="1"/>
</dbReference>
<dbReference type="EMBL" id="JAVDUU010000003">
    <property type="protein sequence ID" value="MDR6943760.1"/>
    <property type="molecule type" value="Genomic_DNA"/>
</dbReference>
<evidence type="ECO:0000259" key="1">
    <source>
        <dbReference type="PROSITE" id="PS50042"/>
    </source>
</evidence>
<proteinExistence type="predicted"/>